<dbReference type="Proteomes" id="UP001283361">
    <property type="component" value="Unassembled WGS sequence"/>
</dbReference>
<dbReference type="AlphaFoldDB" id="A0AAE1A1J6"/>
<sequence length="70" mass="7438">MNLGEPPGVAVQSMQHLTHVKTDGCCGCSVRCFVSGQHARCDEPVVGECPARPHASRLDDCLLDSPMCQG</sequence>
<organism evidence="1 2">
    <name type="scientific">Elysia crispata</name>
    <name type="common">lettuce slug</name>
    <dbReference type="NCBI Taxonomy" id="231223"/>
    <lineage>
        <taxon>Eukaryota</taxon>
        <taxon>Metazoa</taxon>
        <taxon>Spiralia</taxon>
        <taxon>Lophotrochozoa</taxon>
        <taxon>Mollusca</taxon>
        <taxon>Gastropoda</taxon>
        <taxon>Heterobranchia</taxon>
        <taxon>Euthyneura</taxon>
        <taxon>Panpulmonata</taxon>
        <taxon>Sacoglossa</taxon>
        <taxon>Placobranchoidea</taxon>
        <taxon>Plakobranchidae</taxon>
        <taxon>Elysia</taxon>
    </lineage>
</organism>
<dbReference type="EMBL" id="JAWDGP010002824">
    <property type="protein sequence ID" value="KAK3779539.1"/>
    <property type="molecule type" value="Genomic_DNA"/>
</dbReference>
<keyword evidence="2" id="KW-1185">Reference proteome</keyword>
<proteinExistence type="predicted"/>
<evidence type="ECO:0000313" key="2">
    <source>
        <dbReference type="Proteomes" id="UP001283361"/>
    </source>
</evidence>
<evidence type="ECO:0000313" key="1">
    <source>
        <dbReference type="EMBL" id="KAK3779539.1"/>
    </source>
</evidence>
<accession>A0AAE1A1J6</accession>
<comment type="caution">
    <text evidence="1">The sequence shown here is derived from an EMBL/GenBank/DDBJ whole genome shotgun (WGS) entry which is preliminary data.</text>
</comment>
<name>A0AAE1A1J6_9GAST</name>
<protein>
    <submittedName>
        <fullName evidence="1">Uncharacterized protein</fullName>
    </submittedName>
</protein>
<gene>
    <name evidence="1" type="ORF">RRG08_045285</name>
</gene>
<reference evidence="1" key="1">
    <citation type="journal article" date="2023" name="G3 (Bethesda)">
        <title>A reference genome for the long-term kleptoplast-retaining sea slug Elysia crispata morphotype clarki.</title>
        <authorList>
            <person name="Eastman K.E."/>
            <person name="Pendleton A.L."/>
            <person name="Shaikh M.A."/>
            <person name="Suttiyut T."/>
            <person name="Ogas R."/>
            <person name="Tomko P."/>
            <person name="Gavelis G."/>
            <person name="Widhalm J.R."/>
            <person name="Wisecaver J.H."/>
        </authorList>
    </citation>
    <scope>NUCLEOTIDE SEQUENCE</scope>
    <source>
        <strain evidence="1">ECLA1</strain>
    </source>
</reference>